<protein>
    <submittedName>
        <fullName evidence="1">Uncharacterized protein</fullName>
    </submittedName>
</protein>
<proteinExistence type="predicted"/>
<reference evidence="1 2" key="1">
    <citation type="submission" date="2023-02" db="EMBL/GenBank/DDBJ databases">
        <title>LHISI_Scaffold_Assembly.</title>
        <authorList>
            <person name="Stuart O.P."/>
            <person name="Cleave R."/>
            <person name="Magrath M.J.L."/>
            <person name="Mikheyev A.S."/>
        </authorList>
    </citation>
    <scope>NUCLEOTIDE SEQUENCE [LARGE SCALE GENOMIC DNA]</scope>
    <source>
        <strain evidence="1">Daus_M_001</strain>
        <tissue evidence="1">Leg muscle</tissue>
    </source>
</reference>
<comment type="caution">
    <text evidence="1">The sequence shown here is derived from an EMBL/GenBank/DDBJ whole genome shotgun (WGS) entry which is preliminary data.</text>
</comment>
<name>A0ABQ9HGD7_9NEOP</name>
<dbReference type="Proteomes" id="UP001159363">
    <property type="component" value="Chromosome 4"/>
</dbReference>
<dbReference type="EMBL" id="JARBHB010000005">
    <property type="protein sequence ID" value="KAJ8883088.1"/>
    <property type="molecule type" value="Genomic_DNA"/>
</dbReference>
<organism evidence="1 2">
    <name type="scientific">Dryococelus australis</name>
    <dbReference type="NCBI Taxonomy" id="614101"/>
    <lineage>
        <taxon>Eukaryota</taxon>
        <taxon>Metazoa</taxon>
        <taxon>Ecdysozoa</taxon>
        <taxon>Arthropoda</taxon>
        <taxon>Hexapoda</taxon>
        <taxon>Insecta</taxon>
        <taxon>Pterygota</taxon>
        <taxon>Neoptera</taxon>
        <taxon>Polyneoptera</taxon>
        <taxon>Phasmatodea</taxon>
        <taxon>Verophasmatodea</taxon>
        <taxon>Anareolatae</taxon>
        <taxon>Phasmatidae</taxon>
        <taxon>Eurycanthinae</taxon>
        <taxon>Dryococelus</taxon>
    </lineage>
</organism>
<gene>
    <name evidence="1" type="ORF">PR048_014927</name>
</gene>
<keyword evidence="2" id="KW-1185">Reference proteome</keyword>
<accession>A0ABQ9HGD7</accession>
<evidence type="ECO:0000313" key="2">
    <source>
        <dbReference type="Proteomes" id="UP001159363"/>
    </source>
</evidence>
<evidence type="ECO:0000313" key="1">
    <source>
        <dbReference type="EMBL" id="KAJ8883088.1"/>
    </source>
</evidence>
<sequence>MAKLYPLLNHRSSLNQTNGETLYKVCIRLITITSKQVSEENITSPGLCAQAKMEILQEFMLKQAKTFYKSTENHTNPLITQLRKCQSADSRAYKRPKHMMCEKPP</sequence>